<dbReference type="FunFam" id="3.40.50.12780:FF:000012">
    <property type="entry name" value="Non-ribosomal peptide synthetase"/>
    <property type="match status" value="1"/>
</dbReference>
<dbReference type="SUPFAM" id="SSF52777">
    <property type="entry name" value="CoA-dependent acyltransferases"/>
    <property type="match status" value="4"/>
</dbReference>
<dbReference type="Gene3D" id="2.30.38.10">
    <property type="entry name" value="Luciferase, Domain 3"/>
    <property type="match status" value="1"/>
</dbReference>
<comment type="similarity">
    <text evidence="2">Belongs to the ATP-dependent AMP-binding enzyme family.</text>
</comment>
<dbReference type="InterPro" id="IPR010060">
    <property type="entry name" value="NRPS_synth"/>
</dbReference>
<dbReference type="Gene3D" id="3.40.50.980">
    <property type="match status" value="2"/>
</dbReference>
<dbReference type="GO" id="GO:0008610">
    <property type="term" value="P:lipid biosynthetic process"/>
    <property type="evidence" value="ECO:0007669"/>
    <property type="project" value="UniProtKB-ARBA"/>
</dbReference>
<dbReference type="Pfam" id="PF00501">
    <property type="entry name" value="AMP-binding"/>
    <property type="match status" value="1"/>
</dbReference>
<dbReference type="InterPro" id="IPR010071">
    <property type="entry name" value="AA_adenyl_dom"/>
</dbReference>
<dbReference type="OrthoDB" id="4501954at2"/>
<dbReference type="PANTHER" id="PTHR45527:SF1">
    <property type="entry name" value="FATTY ACID SYNTHASE"/>
    <property type="match status" value="1"/>
</dbReference>
<dbReference type="InterPro" id="IPR009081">
    <property type="entry name" value="PP-bd_ACP"/>
</dbReference>
<dbReference type="GO" id="GO:0031177">
    <property type="term" value="F:phosphopantetheine binding"/>
    <property type="evidence" value="ECO:0007669"/>
    <property type="project" value="TreeGrafter"/>
</dbReference>
<dbReference type="GO" id="GO:0043041">
    <property type="term" value="P:amino acid activation for nonribosomal peptide biosynthetic process"/>
    <property type="evidence" value="ECO:0007669"/>
    <property type="project" value="TreeGrafter"/>
</dbReference>
<evidence type="ECO:0000256" key="1">
    <source>
        <dbReference type="ARBA" id="ARBA00001957"/>
    </source>
</evidence>
<dbReference type="Pfam" id="PF00550">
    <property type="entry name" value="PP-binding"/>
    <property type="match status" value="1"/>
</dbReference>
<dbReference type="Proteomes" id="UP000324701">
    <property type="component" value="Unassembled WGS sequence"/>
</dbReference>
<dbReference type="InterPro" id="IPR000873">
    <property type="entry name" value="AMP-dep_synth/lig_dom"/>
</dbReference>
<evidence type="ECO:0000256" key="2">
    <source>
        <dbReference type="ARBA" id="ARBA00006432"/>
    </source>
</evidence>
<dbReference type="InterPro" id="IPR025110">
    <property type="entry name" value="AMP-bd_C"/>
</dbReference>
<feature type="non-terminal residue" evidence="8">
    <location>
        <position position="1566"/>
    </location>
</feature>
<dbReference type="PANTHER" id="PTHR45527">
    <property type="entry name" value="NONRIBOSOMAL PEPTIDE SYNTHETASE"/>
    <property type="match status" value="1"/>
</dbReference>
<evidence type="ECO:0000256" key="6">
    <source>
        <dbReference type="ARBA" id="ARBA00023194"/>
    </source>
</evidence>
<sequence>MAGAVEYRTDVYDAATIHTLIDRLHRLLASTTSDPQQKLSSLDLLDDTEHRHLDVWGNRAALSRPTCLLSIPELFGAQVARTPQDVALVCGSTSWSYRQLDAAANRLAHLLASHEMGPGDVVALLFTRSAQAIIAMLAVLKTGAAYLPIDPTHPPARITFILQDAAPAAVLTTSELTVRLDGYDLPVIDVGDPGIDTSYPTHPLPHPQPDNIAYILYTSGTTGTPKGVAITHRNIAQLVAAPTPFTAAAGQAVTQCHSYGFDFSVWEIWGALLHGGRLVVVPESVTRSPKDFHALLVNQRIDVLTQTPAATALLPTHGLASTALIVGGEACPNEVVDRWAPGRVMVNAYGPTETTVCVSISAPLIPRSGTAPIGRPLPRAALFVLDAWLRPVPPEVPGELFVAGDGVGSGYWRRPALTASRFVACPFGSAEAPGKRMYRTGDVVRWGTDGQLHYVGRTDEQVKIRGHRIEPGEIASALTELGGVEQAVVIAREDRPGDKRLVAYLTGTADPSAARAQLATRLPPYMLPAALVRLPALPLTVSGKLDSRALPAPEYGTTEHYRAPTTAVEEVLAGIYAQVLGLDRVGLDESFFDLGGDSILAIQVAARARTAGVICRPRDVFTEQTVARVARVANLDAAGEDGWVDDGVGDVSATPIIRWLQSGAGLVKRFNQTVLFQAPRGVTAGDVVVLLQALLDRHAMLRLWVDPDGAGGWSLRVPEPGSVDARACLQQVAVLSDEAMAAAWSRLDPACGVMLRAIWVSSTSQLVLAIHHLGVDGVSWRILLDDINTGWGRYRADGVAALPAGGTSFRRWASVLTEYSHHPEVTRELTVWQQISAIPPALPAPDTGASIRHTSVWLDPGTTGTLLGAAPAALHTGIHDILLIAFALAWTEFLGGPGTPITIDVEGHGRHEELAPGIDLSHTVGWFTTKYPVALAPGGLPWEKIAAGDASVGAVIKDAKEQLRALPDGLTYGLLRYLSADTELTGVHPPIGFNYLGRLGVSSEPALANDERWRIINSDLQFVVGAGVESALPLAHTVELNAVTVDTDAGPQLQANWTWAFPVFDDTQITAIGRLWFEALTGICAYVTAGGGGFTPSDLAPLSVTQQQIEHLEQTHRVGELLPLTPLQQGLLFHTVDAQGPAEAYLLQLNIGLGGRLDHHRLHGAAQTVVGRHPNLTARFVYEDLDQPVQVIVRDPVLPWRYLDFTQGGQDHPDIERVCAGERAAIADVTQDCPFRAVLIRTAHDRHRLVLTNHHVVCDGWSLPILLREIFASYAGRPLSAPTPYRNYLTWLADQDHDCAQTAWRNLFSGFEAPTLVGPRDRFQLAERGVTTIPLATATTAALTELARTHHTTVNIVLQAAWAQLLGWQTGRHDVAFGTTVSGRPADLPGADSLVGLLINTVAVRAITTAGTTTTALLDQLQRAHNDTVEHQHLALSDIHRASGHDVLFDTLLVYQNYPIDSSAILSEHEPTITDITSREFTHYALALIALPGPQLRLRIEFATDVFAANSIEQLMQRFQRLLQVMTTQPDRALPSVDLLDEGERADLDGWGNRAALTRSPTAVSA</sequence>
<dbReference type="EMBL" id="VTZN01000266">
    <property type="protein sequence ID" value="KAA1245152.1"/>
    <property type="molecule type" value="Genomic_DNA"/>
</dbReference>
<dbReference type="Gene3D" id="3.30.300.30">
    <property type="match status" value="1"/>
</dbReference>
<reference evidence="8 9" key="1">
    <citation type="submission" date="2019-09" db="EMBL/GenBank/DDBJ databases">
        <title>Report of infection by Mycobacterium simiae a patient suffering from pulmonary tuberculosis.</title>
        <authorList>
            <person name="Mohanty P.S."/>
            <person name="Bansal A.K."/>
            <person name="Singh H."/>
            <person name="Sharma S."/>
            <person name="Patil S.A."/>
            <person name="Upadhaya P."/>
            <person name="Singh P.K."/>
            <person name="Kumar D."/>
            <person name="Kumar S."/>
            <person name="Singh R.K."/>
            <person name="Chaudhary B."/>
        </authorList>
    </citation>
    <scope>NUCLEOTIDE SEQUENCE [LARGE SCALE GENOMIC DNA]</scope>
    <source>
        <strain evidence="8 9">JAL-560-SIM</strain>
    </source>
</reference>
<evidence type="ECO:0000256" key="4">
    <source>
        <dbReference type="ARBA" id="ARBA00022553"/>
    </source>
</evidence>
<dbReference type="Gene3D" id="1.10.1200.10">
    <property type="entry name" value="ACP-like"/>
    <property type="match status" value="1"/>
</dbReference>
<feature type="domain" description="Carrier" evidence="7">
    <location>
        <begin position="563"/>
        <end position="637"/>
    </location>
</feature>
<evidence type="ECO:0000313" key="9">
    <source>
        <dbReference type="Proteomes" id="UP000324701"/>
    </source>
</evidence>
<dbReference type="Pfam" id="PF13193">
    <property type="entry name" value="AMP-binding_C"/>
    <property type="match status" value="1"/>
</dbReference>
<dbReference type="GO" id="GO:0017000">
    <property type="term" value="P:antibiotic biosynthetic process"/>
    <property type="evidence" value="ECO:0007669"/>
    <property type="project" value="UniProtKB-KW"/>
</dbReference>
<dbReference type="InterPro" id="IPR001242">
    <property type="entry name" value="Condensation_dom"/>
</dbReference>
<dbReference type="NCBIfam" id="TIGR01720">
    <property type="entry name" value="NRPS-para261"/>
    <property type="match status" value="1"/>
</dbReference>
<dbReference type="InterPro" id="IPR020845">
    <property type="entry name" value="AMP-binding_CS"/>
</dbReference>
<dbReference type="NCBIfam" id="TIGR01733">
    <property type="entry name" value="AA-adenyl-dom"/>
    <property type="match status" value="1"/>
</dbReference>
<evidence type="ECO:0000259" key="7">
    <source>
        <dbReference type="PROSITE" id="PS50075"/>
    </source>
</evidence>
<comment type="caution">
    <text evidence="8">The sequence shown here is derived from an EMBL/GenBank/DDBJ whole genome shotgun (WGS) entry which is preliminary data.</text>
</comment>
<evidence type="ECO:0000256" key="3">
    <source>
        <dbReference type="ARBA" id="ARBA00022450"/>
    </source>
</evidence>
<dbReference type="GO" id="GO:0005737">
    <property type="term" value="C:cytoplasm"/>
    <property type="evidence" value="ECO:0007669"/>
    <property type="project" value="TreeGrafter"/>
</dbReference>
<protein>
    <submittedName>
        <fullName evidence="8">Amino acid adenylation domain-containing protein</fullName>
    </submittedName>
</protein>
<evidence type="ECO:0000313" key="8">
    <source>
        <dbReference type="EMBL" id="KAA1245152.1"/>
    </source>
</evidence>
<proteinExistence type="inferred from homology"/>
<dbReference type="PROSITE" id="PS50075">
    <property type="entry name" value="CARRIER"/>
    <property type="match status" value="1"/>
</dbReference>
<comment type="cofactor">
    <cofactor evidence="1">
        <name>pantetheine 4'-phosphate</name>
        <dbReference type="ChEBI" id="CHEBI:47942"/>
    </cofactor>
</comment>
<evidence type="ECO:0000256" key="5">
    <source>
        <dbReference type="ARBA" id="ARBA00022737"/>
    </source>
</evidence>
<accession>A0A5B1BAU9</accession>
<organism evidence="8 9">
    <name type="scientific">Mycobacterium simiae</name>
    <name type="common">Mycobacterium habana</name>
    <dbReference type="NCBI Taxonomy" id="1784"/>
    <lineage>
        <taxon>Bacteria</taxon>
        <taxon>Bacillati</taxon>
        <taxon>Actinomycetota</taxon>
        <taxon>Actinomycetes</taxon>
        <taxon>Mycobacteriales</taxon>
        <taxon>Mycobacteriaceae</taxon>
        <taxon>Mycobacterium</taxon>
        <taxon>Mycobacterium simiae complex</taxon>
    </lineage>
</organism>
<dbReference type="Gene3D" id="3.30.559.30">
    <property type="entry name" value="Nonribosomal peptide synthetase, condensation domain"/>
    <property type="match status" value="3"/>
</dbReference>
<dbReference type="GO" id="GO:0003824">
    <property type="term" value="F:catalytic activity"/>
    <property type="evidence" value="ECO:0007669"/>
    <property type="project" value="InterPro"/>
</dbReference>
<dbReference type="InterPro" id="IPR006162">
    <property type="entry name" value="Ppantetheine_attach_site"/>
</dbReference>
<dbReference type="SUPFAM" id="SSF47336">
    <property type="entry name" value="ACP-like"/>
    <property type="match status" value="1"/>
</dbReference>
<keyword evidence="3" id="KW-0596">Phosphopantetheine</keyword>
<keyword evidence="5" id="KW-0677">Repeat</keyword>
<dbReference type="FunFam" id="3.30.300.30:FF:000010">
    <property type="entry name" value="Enterobactin synthetase component F"/>
    <property type="match status" value="1"/>
</dbReference>
<dbReference type="PROSITE" id="PS00455">
    <property type="entry name" value="AMP_BINDING"/>
    <property type="match status" value="1"/>
</dbReference>
<keyword evidence="9" id="KW-1185">Reference proteome</keyword>
<dbReference type="PROSITE" id="PS00012">
    <property type="entry name" value="PHOSPHOPANTETHEINE"/>
    <property type="match status" value="1"/>
</dbReference>
<name>A0A5B1BAU9_MYCSI</name>
<keyword evidence="6" id="KW-0045">Antibiotic biosynthesis</keyword>
<dbReference type="InterPro" id="IPR023213">
    <property type="entry name" value="CAT-like_dom_sf"/>
</dbReference>
<dbReference type="FunFam" id="1.10.1200.10:FF:000005">
    <property type="entry name" value="Nonribosomal peptide synthetase 1"/>
    <property type="match status" value="1"/>
</dbReference>
<keyword evidence="4" id="KW-0597">Phosphoprotein</keyword>
<dbReference type="InterPro" id="IPR036736">
    <property type="entry name" value="ACP-like_sf"/>
</dbReference>
<dbReference type="Pfam" id="PF00668">
    <property type="entry name" value="Condensation"/>
    <property type="match status" value="2"/>
</dbReference>
<dbReference type="UniPathway" id="UPA00011"/>
<dbReference type="SUPFAM" id="SSF56801">
    <property type="entry name" value="Acetyl-CoA synthetase-like"/>
    <property type="match status" value="1"/>
</dbReference>
<dbReference type="InterPro" id="IPR045851">
    <property type="entry name" value="AMP-bd_C_sf"/>
</dbReference>
<dbReference type="Gene3D" id="3.30.559.10">
    <property type="entry name" value="Chloramphenicol acetyltransferase-like domain"/>
    <property type="match status" value="2"/>
</dbReference>
<dbReference type="FunFam" id="3.40.50.980:FF:000001">
    <property type="entry name" value="Non-ribosomal peptide synthetase"/>
    <property type="match status" value="1"/>
</dbReference>
<dbReference type="GO" id="GO:0044550">
    <property type="term" value="P:secondary metabolite biosynthetic process"/>
    <property type="evidence" value="ECO:0007669"/>
    <property type="project" value="UniProtKB-ARBA"/>
</dbReference>
<gene>
    <name evidence="8" type="ORF">F0Q45_24435</name>
</gene>